<sequence>MGVTGSGKSTLAGELGRILNLPVHLVDEEIGWLPGWVNRSPAEQKRLALATAATEQWVFDSAYGPYRAEVSSFAELIVCLDYPRLVSLRRLMSRSIRRVLRREPVCNGNYETWRRFLGRESIVRWHFKSFPAKRRQMRELEERFGPERVMRFSSPRQTQRWLASLEASHL</sequence>
<dbReference type="SUPFAM" id="SSF52540">
    <property type="entry name" value="P-loop containing nucleoside triphosphate hydrolases"/>
    <property type="match status" value="1"/>
</dbReference>
<gene>
    <name evidence="1" type="ORF">JOF47_002018</name>
</gene>
<keyword evidence="2" id="KW-1185">Reference proteome</keyword>
<comment type="caution">
    <text evidence="1">The sequence shown here is derived from an EMBL/GenBank/DDBJ whole genome shotgun (WGS) entry which is preliminary data.</text>
</comment>
<dbReference type="InterPro" id="IPR052922">
    <property type="entry name" value="Cytidylate_Kinase-2"/>
</dbReference>
<accession>A0ABS4XDF7</accession>
<evidence type="ECO:0000313" key="2">
    <source>
        <dbReference type="Proteomes" id="UP001296993"/>
    </source>
</evidence>
<dbReference type="Proteomes" id="UP001296993">
    <property type="component" value="Unassembled WGS sequence"/>
</dbReference>
<dbReference type="EMBL" id="JAGIOF010000001">
    <property type="protein sequence ID" value="MBP2386507.1"/>
    <property type="molecule type" value="Genomic_DNA"/>
</dbReference>
<keyword evidence="1" id="KW-0418">Kinase</keyword>
<reference evidence="1 2" key="1">
    <citation type="submission" date="2021-03" db="EMBL/GenBank/DDBJ databases">
        <title>Sequencing the genomes of 1000 actinobacteria strains.</title>
        <authorList>
            <person name="Klenk H.-P."/>
        </authorList>
    </citation>
    <scope>NUCLEOTIDE SEQUENCE [LARGE SCALE GENOMIC DNA]</scope>
    <source>
        <strain evidence="1 2">DSM 15797</strain>
    </source>
</reference>
<dbReference type="InterPro" id="IPR027417">
    <property type="entry name" value="P-loop_NTPase"/>
</dbReference>
<keyword evidence="1" id="KW-0808">Transferase</keyword>
<proteinExistence type="predicted"/>
<dbReference type="RefSeq" id="WP_209997408.1">
    <property type="nucleotide sequence ID" value="NZ_BAAAJY010000002.1"/>
</dbReference>
<dbReference type="PANTHER" id="PTHR37816:SF1">
    <property type="entry name" value="TOXIN"/>
    <property type="match status" value="1"/>
</dbReference>
<protein>
    <submittedName>
        <fullName evidence="1">Adenylate kinase family enzyme</fullName>
    </submittedName>
</protein>
<dbReference type="PANTHER" id="PTHR37816">
    <property type="entry name" value="YALI0E33011P"/>
    <property type="match status" value="1"/>
</dbReference>
<name>A0ABS4XDF7_9MICC</name>
<evidence type="ECO:0000313" key="1">
    <source>
        <dbReference type="EMBL" id="MBP2386507.1"/>
    </source>
</evidence>
<organism evidence="1 2">
    <name type="scientific">Paeniglutamicibacter kerguelensis</name>
    <dbReference type="NCBI Taxonomy" id="254788"/>
    <lineage>
        <taxon>Bacteria</taxon>
        <taxon>Bacillati</taxon>
        <taxon>Actinomycetota</taxon>
        <taxon>Actinomycetes</taxon>
        <taxon>Micrococcales</taxon>
        <taxon>Micrococcaceae</taxon>
        <taxon>Paeniglutamicibacter</taxon>
    </lineage>
</organism>
<dbReference type="GO" id="GO:0016301">
    <property type="term" value="F:kinase activity"/>
    <property type="evidence" value="ECO:0007669"/>
    <property type="project" value="UniProtKB-KW"/>
</dbReference>
<dbReference type="Gene3D" id="3.40.50.300">
    <property type="entry name" value="P-loop containing nucleotide triphosphate hydrolases"/>
    <property type="match status" value="1"/>
</dbReference>